<evidence type="ECO:0000313" key="4">
    <source>
        <dbReference type="RefSeq" id="XP_017026537.1"/>
    </source>
</evidence>
<evidence type="ECO:0000259" key="2">
    <source>
        <dbReference type="Pfam" id="PF09791"/>
    </source>
</evidence>
<dbReference type="Pfam" id="PF09791">
    <property type="entry name" value="Oxidored-like"/>
    <property type="match status" value="1"/>
</dbReference>
<dbReference type="OrthoDB" id="10064411at2759"/>
<feature type="region of interest" description="Disordered" evidence="1">
    <location>
        <begin position="146"/>
        <end position="167"/>
    </location>
</feature>
<feature type="compositionally biased region" description="Polar residues" evidence="1">
    <location>
        <begin position="37"/>
        <end position="61"/>
    </location>
</feature>
<name>A0A6P4ICB2_DROKI</name>
<sequence length="167" mass="17878">MLAPLGFSCPRCLLLRRGAGRLAFGYLARQLAGSSSKDTAASKDTASSNSTGNKDIAANNKSSRETITAKDNSKGKKSIKDIELPPEPTTCCMSGCANCVWLDYAQTLAKLLGDNDEAARELVLSKITDPNLKMFLSLELRQMARQREEKAAAEKAAAGKPKTPPSK</sequence>
<feature type="region of interest" description="Disordered" evidence="1">
    <location>
        <begin position="37"/>
        <end position="81"/>
    </location>
</feature>
<keyword evidence="3" id="KW-1185">Reference proteome</keyword>
<dbReference type="InterPro" id="IPR039251">
    <property type="entry name" value="OXLD1"/>
</dbReference>
<dbReference type="PANTHER" id="PTHR21193">
    <property type="entry name" value="OXIDOREDUCTASE-LIKE DOMAIN-CONTAINING PROTEIN 1"/>
    <property type="match status" value="1"/>
</dbReference>
<evidence type="ECO:0000256" key="1">
    <source>
        <dbReference type="SAM" id="MobiDB-lite"/>
    </source>
</evidence>
<reference evidence="4" key="1">
    <citation type="submission" date="2025-08" db="UniProtKB">
        <authorList>
            <consortium name="RefSeq"/>
        </authorList>
    </citation>
    <scope>IDENTIFICATION</scope>
    <source>
        <strain evidence="4">14028-0561.14</strain>
        <tissue evidence="4">Whole fly</tissue>
    </source>
</reference>
<protein>
    <submittedName>
        <fullName evidence="4">Oxidoreductase-like domain-containing protein 1</fullName>
    </submittedName>
</protein>
<feature type="compositionally biased region" description="Basic and acidic residues" evidence="1">
    <location>
        <begin position="62"/>
        <end position="81"/>
    </location>
</feature>
<dbReference type="GO" id="GO:0005739">
    <property type="term" value="C:mitochondrion"/>
    <property type="evidence" value="ECO:0007669"/>
    <property type="project" value="TreeGrafter"/>
</dbReference>
<feature type="domain" description="Oxidoreductase-like" evidence="2">
    <location>
        <begin position="85"/>
        <end position="111"/>
    </location>
</feature>
<dbReference type="InterPro" id="IPR019180">
    <property type="entry name" value="Oxidoreductase-like_N"/>
</dbReference>
<dbReference type="RefSeq" id="XP_017026537.1">
    <property type="nucleotide sequence ID" value="XM_017171048.3"/>
</dbReference>
<evidence type="ECO:0000313" key="3">
    <source>
        <dbReference type="Proteomes" id="UP001652661"/>
    </source>
</evidence>
<organism evidence="3 4">
    <name type="scientific">Drosophila kikkawai</name>
    <name type="common">Fruit fly</name>
    <dbReference type="NCBI Taxonomy" id="30033"/>
    <lineage>
        <taxon>Eukaryota</taxon>
        <taxon>Metazoa</taxon>
        <taxon>Ecdysozoa</taxon>
        <taxon>Arthropoda</taxon>
        <taxon>Hexapoda</taxon>
        <taxon>Insecta</taxon>
        <taxon>Pterygota</taxon>
        <taxon>Neoptera</taxon>
        <taxon>Endopterygota</taxon>
        <taxon>Diptera</taxon>
        <taxon>Brachycera</taxon>
        <taxon>Muscomorpha</taxon>
        <taxon>Ephydroidea</taxon>
        <taxon>Drosophilidae</taxon>
        <taxon>Drosophila</taxon>
        <taxon>Sophophora</taxon>
    </lineage>
</organism>
<gene>
    <name evidence="4" type="primary">LOC108077635</name>
</gene>
<accession>A0A6P4ICB2</accession>
<dbReference type="GeneID" id="108077635"/>
<dbReference type="Proteomes" id="UP001652661">
    <property type="component" value="Chromosome 3R"/>
</dbReference>
<proteinExistence type="predicted"/>
<dbReference type="PANTHER" id="PTHR21193:SF3">
    <property type="entry name" value="OXIDOREDUCTASE-LIKE DOMAIN-CONTAINING PROTEIN 1"/>
    <property type="match status" value="1"/>
</dbReference>
<dbReference type="AlphaFoldDB" id="A0A6P4ICB2"/>